<organism evidence="3 4">
    <name type="scientific">Trinickia violacea</name>
    <dbReference type="NCBI Taxonomy" id="2571746"/>
    <lineage>
        <taxon>Bacteria</taxon>
        <taxon>Pseudomonadati</taxon>
        <taxon>Pseudomonadota</taxon>
        <taxon>Betaproteobacteria</taxon>
        <taxon>Burkholderiales</taxon>
        <taxon>Burkholderiaceae</taxon>
        <taxon>Trinickia</taxon>
    </lineage>
</organism>
<evidence type="ECO:0000313" key="3">
    <source>
        <dbReference type="EMBL" id="QCP53091.1"/>
    </source>
</evidence>
<name>A0A4P8IX74_9BURK</name>
<dbReference type="InterPro" id="IPR036282">
    <property type="entry name" value="Glutathione-S-Trfase_C_sf"/>
</dbReference>
<dbReference type="InterPro" id="IPR040079">
    <property type="entry name" value="Glutathione_S-Trfase"/>
</dbReference>
<accession>A0A4P8IX74</accession>
<gene>
    <name evidence="3" type="primary">gstA</name>
    <name evidence="3" type="ORF">FAZ95_28830</name>
</gene>
<evidence type="ECO:0000259" key="2">
    <source>
        <dbReference type="PROSITE" id="PS50405"/>
    </source>
</evidence>
<feature type="domain" description="GST C-terminal" evidence="2">
    <location>
        <begin position="87"/>
        <end position="203"/>
    </location>
</feature>
<dbReference type="Proteomes" id="UP000298656">
    <property type="component" value="Chromosome 2"/>
</dbReference>
<dbReference type="SUPFAM" id="SSF47616">
    <property type="entry name" value="GST C-terminal domain-like"/>
    <property type="match status" value="1"/>
</dbReference>
<dbReference type="SUPFAM" id="SSF52833">
    <property type="entry name" value="Thioredoxin-like"/>
    <property type="match status" value="1"/>
</dbReference>
<dbReference type="InterPro" id="IPR004045">
    <property type="entry name" value="Glutathione_S-Trfase_N"/>
</dbReference>
<dbReference type="EMBL" id="CP040078">
    <property type="protein sequence ID" value="QCP53091.1"/>
    <property type="molecule type" value="Genomic_DNA"/>
</dbReference>
<keyword evidence="3" id="KW-0808">Transferase</keyword>
<dbReference type="PANTHER" id="PTHR44051">
    <property type="entry name" value="GLUTATHIONE S-TRANSFERASE-RELATED"/>
    <property type="match status" value="1"/>
</dbReference>
<dbReference type="CDD" id="cd03057">
    <property type="entry name" value="GST_N_Beta"/>
    <property type="match status" value="1"/>
</dbReference>
<dbReference type="AlphaFoldDB" id="A0A4P8IX74"/>
<dbReference type="PROSITE" id="PS50404">
    <property type="entry name" value="GST_NTER"/>
    <property type="match status" value="1"/>
</dbReference>
<dbReference type="Pfam" id="PF00043">
    <property type="entry name" value="GST_C"/>
    <property type="match status" value="1"/>
</dbReference>
<dbReference type="PANTHER" id="PTHR44051:SF8">
    <property type="entry name" value="GLUTATHIONE S-TRANSFERASE GSTA"/>
    <property type="match status" value="1"/>
</dbReference>
<dbReference type="SFLD" id="SFLDG00358">
    <property type="entry name" value="Main_(cytGST)"/>
    <property type="match status" value="1"/>
</dbReference>
<dbReference type="SFLD" id="SFLDG01150">
    <property type="entry name" value="Main.1:_Beta-like"/>
    <property type="match status" value="1"/>
</dbReference>
<dbReference type="PROSITE" id="PS50405">
    <property type="entry name" value="GST_CTER"/>
    <property type="match status" value="1"/>
</dbReference>
<dbReference type="OrthoDB" id="8772754at2"/>
<dbReference type="Gene3D" id="1.20.1050.10">
    <property type="match status" value="1"/>
</dbReference>
<dbReference type="CDD" id="cd03188">
    <property type="entry name" value="GST_C_Beta"/>
    <property type="match status" value="1"/>
</dbReference>
<keyword evidence="4" id="KW-1185">Reference proteome</keyword>
<dbReference type="InterPro" id="IPR004046">
    <property type="entry name" value="GST_C"/>
</dbReference>
<feature type="domain" description="GST N-terminal" evidence="1">
    <location>
        <begin position="1"/>
        <end position="81"/>
    </location>
</feature>
<dbReference type="EC" id="2.5.1.18" evidence="3"/>
<dbReference type="GO" id="GO:0004364">
    <property type="term" value="F:glutathione transferase activity"/>
    <property type="evidence" value="ECO:0007669"/>
    <property type="project" value="UniProtKB-EC"/>
</dbReference>
<dbReference type="InterPro" id="IPR036249">
    <property type="entry name" value="Thioredoxin-like_sf"/>
</dbReference>
<reference evidence="3 4" key="1">
    <citation type="submission" date="2019-05" db="EMBL/GenBank/DDBJ databases">
        <title>Burkholderia sp. DHOD12, isolated from subtropical forest soil.</title>
        <authorList>
            <person name="Gao Z.-H."/>
            <person name="Qiu L.-H."/>
        </authorList>
    </citation>
    <scope>NUCLEOTIDE SEQUENCE [LARGE SCALE GENOMIC DNA]</scope>
    <source>
        <strain evidence="3 4">DHOD12</strain>
    </source>
</reference>
<dbReference type="RefSeq" id="WP_137335862.1">
    <property type="nucleotide sequence ID" value="NZ_CP040078.1"/>
</dbReference>
<dbReference type="KEGG" id="tvl:FAZ95_28830"/>
<dbReference type="Gene3D" id="3.40.30.10">
    <property type="entry name" value="Glutaredoxin"/>
    <property type="match status" value="1"/>
</dbReference>
<dbReference type="SFLD" id="SFLDS00019">
    <property type="entry name" value="Glutathione_Transferase_(cytos"/>
    <property type="match status" value="1"/>
</dbReference>
<dbReference type="InterPro" id="IPR010987">
    <property type="entry name" value="Glutathione-S-Trfase_C-like"/>
</dbReference>
<dbReference type="NCBIfam" id="NF007831">
    <property type="entry name" value="PRK10542.1"/>
    <property type="match status" value="1"/>
</dbReference>
<dbReference type="Pfam" id="PF13409">
    <property type="entry name" value="GST_N_2"/>
    <property type="match status" value="1"/>
</dbReference>
<evidence type="ECO:0000313" key="4">
    <source>
        <dbReference type="Proteomes" id="UP000298656"/>
    </source>
</evidence>
<proteinExistence type="predicted"/>
<sequence>MKLYYSPGACSLASHIVAREAGIEIELEKVDFSSKRTRGEIDFLTINPKGNVPVLELDDGSFLTEGPAIMQFLADLKPEHDLVPRNGTMARYRLQEWLGFINSDLHTSYTPLFNPATPEPIRSKKQEVLFKYYALLERTLTPQQWLLGDQFSVADAYLFTITNWARHVGLDLSWLPAITAFQQRVAGRPQVREALLAEGLLRI</sequence>
<protein>
    <submittedName>
        <fullName evidence="3">Glutathione transferase GstA</fullName>
        <ecNumber evidence="3">2.5.1.18</ecNumber>
    </submittedName>
</protein>
<evidence type="ECO:0000259" key="1">
    <source>
        <dbReference type="PROSITE" id="PS50404"/>
    </source>
</evidence>